<protein>
    <submittedName>
        <fullName evidence="7">Uncharacterized protein</fullName>
    </submittedName>
</protein>
<dbReference type="Gene3D" id="1.10.645.10">
    <property type="entry name" value="Cytochrome-c3 Hydrogenase, chain B"/>
    <property type="match status" value="1"/>
</dbReference>
<keyword evidence="4" id="KW-0479">Metal-binding</keyword>
<dbReference type="Proteomes" id="UP000608024">
    <property type="component" value="Unassembled WGS sequence"/>
</dbReference>
<name>A0A918ZNQ5_9ACTN</name>
<comment type="cofactor">
    <cofactor evidence="1">
        <name>Ni(2+)</name>
        <dbReference type="ChEBI" id="CHEBI:49786"/>
    </cofactor>
</comment>
<keyword evidence="3" id="KW-0533">Nickel</keyword>
<dbReference type="GO" id="GO:0046872">
    <property type="term" value="F:metal ion binding"/>
    <property type="evidence" value="ECO:0007669"/>
    <property type="project" value="UniProtKB-KW"/>
</dbReference>
<organism evidence="7 8">
    <name type="scientific">Streptomyces longispororuber</name>
    <dbReference type="NCBI Taxonomy" id="68230"/>
    <lineage>
        <taxon>Bacteria</taxon>
        <taxon>Bacillati</taxon>
        <taxon>Actinomycetota</taxon>
        <taxon>Actinomycetes</taxon>
        <taxon>Kitasatosporales</taxon>
        <taxon>Streptomycetaceae</taxon>
        <taxon>Streptomyces</taxon>
    </lineage>
</organism>
<dbReference type="SUPFAM" id="SSF56762">
    <property type="entry name" value="HydB/Nqo4-like"/>
    <property type="match status" value="1"/>
</dbReference>
<evidence type="ECO:0000256" key="2">
    <source>
        <dbReference type="ARBA" id="ARBA00009292"/>
    </source>
</evidence>
<accession>A0A918ZNQ5</accession>
<gene>
    <name evidence="7" type="ORF">GCM10018785_34820</name>
</gene>
<dbReference type="InterPro" id="IPR029014">
    <property type="entry name" value="NiFe-Hase_large"/>
</dbReference>
<reference evidence="7" key="1">
    <citation type="journal article" date="2014" name="Int. J. Syst. Evol. Microbiol.">
        <title>Complete genome sequence of Corynebacterium casei LMG S-19264T (=DSM 44701T), isolated from a smear-ripened cheese.</title>
        <authorList>
            <consortium name="US DOE Joint Genome Institute (JGI-PGF)"/>
            <person name="Walter F."/>
            <person name="Albersmeier A."/>
            <person name="Kalinowski J."/>
            <person name="Ruckert C."/>
        </authorList>
    </citation>
    <scope>NUCLEOTIDE SEQUENCE</scope>
    <source>
        <strain evidence="7">JCM 4784</strain>
    </source>
</reference>
<evidence type="ECO:0000256" key="4">
    <source>
        <dbReference type="ARBA" id="ARBA00022723"/>
    </source>
</evidence>
<comment type="caution">
    <text evidence="7">The sequence shown here is derived from an EMBL/GenBank/DDBJ whole genome shotgun (WGS) entry which is preliminary data.</text>
</comment>
<feature type="region of interest" description="Disordered" evidence="6">
    <location>
        <begin position="56"/>
        <end position="110"/>
    </location>
</feature>
<proteinExistence type="inferred from homology"/>
<dbReference type="EMBL" id="BNBT01000047">
    <property type="protein sequence ID" value="GHE62909.1"/>
    <property type="molecule type" value="Genomic_DNA"/>
</dbReference>
<comment type="similarity">
    <text evidence="2">Belongs to the [NiFe]/[NiFeSe] hydrogenase large subunit family.</text>
</comment>
<keyword evidence="5" id="KW-0560">Oxidoreductase</keyword>
<evidence type="ECO:0000256" key="1">
    <source>
        <dbReference type="ARBA" id="ARBA00001967"/>
    </source>
</evidence>
<evidence type="ECO:0000256" key="3">
    <source>
        <dbReference type="ARBA" id="ARBA00022596"/>
    </source>
</evidence>
<dbReference type="PANTHER" id="PTHR43600">
    <property type="entry name" value="COENZYME F420 HYDROGENASE, SUBUNIT ALPHA"/>
    <property type="match status" value="1"/>
</dbReference>
<dbReference type="PANTHER" id="PTHR43600:SF2">
    <property type="entry name" value="F420-NON-REDUCING HYDROGENASE VHU SUBUNIT A"/>
    <property type="match status" value="1"/>
</dbReference>
<evidence type="ECO:0000256" key="5">
    <source>
        <dbReference type="ARBA" id="ARBA00023002"/>
    </source>
</evidence>
<reference evidence="7" key="2">
    <citation type="submission" date="2020-09" db="EMBL/GenBank/DDBJ databases">
        <authorList>
            <person name="Sun Q."/>
            <person name="Ohkuma M."/>
        </authorList>
    </citation>
    <scope>NUCLEOTIDE SEQUENCE</scope>
    <source>
        <strain evidence="7">JCM 4784</strain>
    </source>
</reference>
<evidence type="ECO:0000256" key="6">
    <source>
        <dbReference type="SAM" id="MobiDB-lite"/>
    </source>
</evidence>
<evidence type="ECO:0000313" key="8">
    <source>
        <dbReference type="Proteomes" id="UP000608024"/>
    </source>
</evidence>
<sequence length="247" mass="26243">MTATRATAVIDREGLAAPATALAAEGRTVVGPTVRDGAIALDVLDSAEQLPSDWGVDRSQRLPVGPRARGAGAALHCPALPPRRPPPPHRLTRPLRDQRPLAVPSGGGGDPYDGAVCRNPYRSILVGAVEVVYAVTEALRIIETYEPPSPPCVEVPPAADTGHGATEAPRELLNHRYALTADGTATDALLVPPTVKNQGAIEEDLRRTVTLAITTGDPTDAERTYLCERTIRYHDPCRRDTAIKIAP</sequence>
<evidence type="ECO:0000313" key="7">
    <source>
        <dbReference type="EMBL" id="GHE62909.1"/>
    </source>
</evidence>
<dbReference type="GO" id="GO:0016491">
    <property type="term" value="F:oxidoreductase activity"/>
    <property type="evidence" value="ECO:0007669"/>
    <property type="project" value="UniProtKB-KW"/>
</dbReference>
<dbReference type="AlphaFoldDB" id="A0A918ZNQ5"/>
<keyword evidence="8" id="KW-1185">Reference proteome</keyword>